<evidence type="ECO:0000313" key="2">
    <source>
        <dbReference type="Proteomes" id="UP000762676"/>
    </source>
</evidence>
<dbReference type="AlphaFoldDB" id="A0AAV4HPC9"/>
<evidence type="ECO:0000313" key="1">
    <source>
        <dbReference type="EMBL" id="GFR99748.1"/>
    </source>
</evidence>
<protein>
    <submittedName>
        <fullName evidence="1">Uncharacterized protein</fullName>
    </submittedName>
</protein>
<sequence length="126" mass="15018">MYTIWIRRNKISEERLLRLYKALILPILLYNSGTWATTKTIFEKLNRKQIRNLLGIKWTDKISNEELYRRTKSQPTTLLITTSRWNLFGHILRRPIDIPANLAMKAYFDPSNKLQRKTPHKPPKTP</sequence>
<dbReference type="EMBL" id="BMAT01002135">
    <property type="protein sequence ID" value="GFR99748.1"/>
    <property type="molecule type" value="Genomic_DNA"/>
</dbReference>
<comment type="caution">
    <text evidence="1">The sequence shown here is derived from an EMBL/GenBank/DDBJ whole genome shotgun (WGS) entry which is preliminary data.</text>
</comment>
<reference evidence="1 2" key="1">
    <citation type="journal article" date="2021" name="Elife">
        <title>Chloroplast acquisition without the gene transfer in kleptoplastic sea slugs, Plakobranchus ocellatus.</title>
        <authorList>
            <person name="Maeda T."/>
            <person name="Takahashi S."/>
            <person name="Yoshida T."/>
            <person name="Shimamura S."/>
            <person name="Takaki Y."/>
            <person name="Nagai Y."/>
            <person name="Toyoda A."/>
            <person name="Suzuki Y."/>
            <person name="Arimoto A."/>
            <person name="Ishii H."/>
            <person name="Satoh N."/>
            <person name="Nishiyama T."/>
            <person name="Hasebe M."/>
            <person name="Maruyama T."/>
            <person name="Minagawa J."/>
            <person name="Obokata J."/>
            <person name="Shigenobu S."/>
        </authorList>
    </citation>
    <scope>NUCLEOTIDE SEQUENCE [LARGE SCALE GENOMIC DNA]</scope>
</reference>
<dbReference type="PANTHER" id="PTHR47027:SF20">
    <property type="entry name" value="REVERSE TRANSCRIPTASE-LIKE PROTEIN WITH RNA-DIRECTED DNA POLYMERASE DOMAIN"/>
    <property type="match status" value="1"/>
</dbReference>
<gene>
    <name evidence="1" type="ORF">ElyMa_001054200</name>
</gene>
<proteinExistence type="predicted"/>
<accession>A0AAV4HPC9</accession>
<keyword evidence="2" id="KW-1185">Reference proteome</keyword>
<dbReference type="PANTHER" id="PTHR47027">
    <property type="entry name" value="REVERSE TRANSCRIPTASE DOMAIN-CONTAINING PROTEIN"/>
    <property type="match status" value="1"/>
</dbReference>
<name>A0AAV4HPC9_9GAST</name>
<dbReference type="Proteomes" id="UP000762676">
    <property type="component" value="Unassembled WGS sequence"/>
</dbReference>
<organism evidence="1 2">
    <name type="scientific">Elysia marginata</name>
    <dbReference type="NCBI Taxonomy" id="1093978"/>
    <lineage>
        <taxon>Eukaryota</taxon>
        <taxon>Metazoa</taxon>
        <taxon>Spiralia</taxon>
        <taxon>Lophotrochozoa</taxon>
        <taxon>Mollusca</taxon>
        <taxon>Gastropoda</taxon>
        <taxon>Heterobranchia</taxon>
        <taxon>Euthyneura</taxon>
        <taxon>Panpulmonata</taxon>
        <taxon>Sacoglossa</taxon>
        <taxon>Placobranchoidea</taxon>
        <taxon>Plakobranchidae</taxon>
        <taxon>Elysia</taxon>
    </lineage>
</organism>